<sequence length="58" mass="6396">MGGQRGSCGSSRIRNGKRRLEPESIRHGFAEEARNIIDIMDQNEAPCLELGHPLHASP</sequence>
<proteinExistence type="predicted"/>
<name>A0ABQ4LMS2_9BACL</name>
<evidence type="ECO:0000313" key="2">
    <source>
        <dbReference type="EMBL" id="GIO57767.1"/>
    </source>
</evidence>
<evidence type="ECO:0000313" key="3">
    <source>
        <dbReference type="Proteomes" id="UP000676601"/>
    </source>
</evidence>
<dbReference type="EMBL" id="BORU01000005">
    <property type="protein sequence ID" value="GIO57767.1"/>
    <property type="molecule type" value="Genomic_DNA"/>
</dbReference>
<organism evidence="2 3">
    <name type="scientific">Paenibacillus cineris</name>
    <dbReference type="NCBI Taxonomy" id="237530"/>
    <lineage>
        <taxon>Bacteria</taxon>
        <taxon>Bacillati</taxon>
        <taxon>Bacillota</taxon>
        <taxon>Bacilli</taxon>
        <taxon>Bacillales</taxon>
        <taxon>Paenibacillaceae</taxon>
        <taxon>Paenibacillus</taxon>
    </lineage>
</organism>
<comment type="caution">
    <text evidence="2">The sequence shown here is derived from an EMBL/GenBank/DDBJ whole genome shotgun (WGS) entry which is preliminary data.</text>
</comment>
<accession>A0ABQ4LMS2</accession>
<reference evidence="2 3" key="1">
    <citation type="submission" date="2021-03" db="EMBL/GenBank/DDBJ databases">
        <title>Antimicrobial resistance genes in bacteria isolated from Japanese honey, and their potential for conferring macrolide and lincosamide resistance in the American foulbrood pathogen Paenibacillus larvae.</title>
        <authorList>
            <person name="Okamoto M."/>
            <person name="Kumagai M."/>
            <person name="Kanamori H."/>
            <person name="Takamatsu D."/>
        </authorList>
    </citation>
    <scope>NUCLEOTIDE SEQUENCE [LARGE SCALE GENOMIC DNA]</scope>
    <source>
        <strain evidence="2 3">J21TS7</strain>
    </source>
</reference>
<keyword evidence="3" id="KW-1185">Reference proteome</keyword>
<evidence type="ECO:0000256" key="1">
    <source>
        <dbReference type="SAM" id="MobiDB-lite"/>
    </source>
</evidence>
<gene>
    <name evidence="2" type="ORF">J21TS7_60850</name>
</gene>
<feature type="region of interest" description="Disordered" evidence="1">
    <location>
        <begin position="1"/>
        <end position="26"/>
    </location>
</feature>
<dbReference type="Proteomes" id="UP000676601">
    <property type="component" value="Unassembled WGS sequence"/>
</dbReference>
<protein>
    <submittedName>
        <fullName evidence="2">Uncharacterized protein</fullName>
    </submittedName>
</protein>